<accession>A0A8S9ULC1</accession>
<dbReference type="Proteomes" id="UP000704712">
    <property type="component" value="Unassembled WGS sequence"/>
</dbReference>
<protein>
    <submittedName>
        <fullName evidence="1">Uncharacterized protein</fullName>
    </submittedName>
</protein>
<organism evidence="1 2">
    <name type="scientific">Phytophthora infestans</name>
    <name type="common">Potato late blight agent</name>
    <name type="synonym">Botrytis infestans</name>
    <dbReference type="NCBI Taxonomy" id="4787"/>
    <lineage>
        <taxon>Eukaryota</taxon>
        <taxon>Sar</taxon>
        <taxon>Stramenopiles</taxon>
        <taxon>Oomycota</taxon>
        <taxon>Peronosporomycetes</taxon>
        <taxon>Peronosporales</taxon>
        <taxon>Peronosporaceae</taxon>
        <taxon>Phytophthora</taxon>
    </lineage>
</organism>
<evidence type="ECO:0000313" key="2">
    <source>
        <dbReference type="Proteomes" id="UP000704712"/>
    </source>
</evidence>
<proteinExistence type="predicted"/>
<dbReference type="AlphaFoldDB" id="A0A8S9ULC1"/>
<gene>
    <name evidence="1" type="ORF">GN958_ATG09205</name>
</gene>
<reference evidence="1" key="1">
    <citation type="submission" date="2020-03" db="EMBL/GenBank/DDBJ databases">
        <title>Hybrid Assembly of Korean Phytophthora infestans isolates.</title>
        <authorList>
            <person name="Prokchorchik M."/>
            <person name="Lee Y."/>
            <person name="Seo J."/>
            <person name="Cho J.-H."/>
            <person name="Park Y.-E."/>
            <person name="Jang D.-C."/>
            <person name="Im J.-S."/>
            <person name="Choi J.-G."/>
            <person name="Park H.-J."/>
            <person name="Lee G.-B."/>
            <person name="Lee Y.-G."/>
            <person name="Hong S.-Y."/>
            <person name="Cho K."/>
            <person name="Sohn K.H."/>
        </authorList>
    </citation>
    <scope>NUCLEOTIDE SEQUENCE</scope>
    <source>
        <strain evidence="1">KR_2_A2</strain>
    </source>
</reference>
<evidence type="ECO:0000313" key="1">
    <source>
        <dbReference type="EMBL" id="KAF4141601.1"/>
    </source>
</evidence>
<comment type="caution">
    <text evidence="1">The sequence shown here is derived from an EMBL/GenBank/DDBJ whole genome shotgun (WGS) entry which is preliminary data.</text>
</comment>
<sequence>MLLPSAEPSTGLELTEYHSTQSAFQDGFRSNLAAFQNDRLVIVPNWNGYDGVMSSFDYLRTDQELTKSEKRRT</sequence>
<name>A0A8S9ULC1_PHYIN</name>
<dbReference type="EMBL" id="JAACNO010001301">
    <property type="protein sequence ID" value="KAF4141601.1"/>
    <property type="molecule type" value="Genomic_DNA"/>
</dbReference>